<comment type="caution">
    <text evidence="1">The sequence shown here is derived from an EMBL/GenBank/DDBJ whole genome shotgun (WGS) entry which is preliminary data.</text>
</comment>
<sequence length="178" mass="19236">MQLDVLPARTVQSFALRNPSAQSPAHSPARGAFFERSSSPHVHLHMDEKDESLATCFPAYVPPVTLSRGDIPYVVLVDAIKTQPVAGRRTPYFPDISNREGPGWQYWLGEGPATLPGDGSASPSAAAFADFTDNEHRTGRFGTTPEVSDDEMGHIITQSIENLASTCLIKPATSDDEV</sequence>
<dbReference type="RefSeq" id="XP_056546924.1">
    <property type="nucleotide sequence ID" value="XM_056683318.1"/>
</dbReference>
<dbReference type="Proteomes" id="UP001149163">
    <property type="component" value="Unassembled WGS sequence"/>
</dbReference>
<protein>
    <submittedName>
        <fullName evidence="1">Uncharacterized protein</fullName>
    </submittedName>
</protein>
<evidence type="ECO:0000313" key="1">
    <source>
        <dbReference type="EMBL" id="KAJ5175316.1"/>
    </source>
</evidence>
<name>A0A9W9IJA6_9EURO</name>
<accession>A0A9W9IJA6</accession>
<keyword evidence="2" id="KW-1185">Reference proteome</keyword>
<dbReference type="EMBL" id="JAPQKN010000001">
    <property type="protein sequence ID" value="KAJ5175316.1"/>
    <property type="molecule type" value="Genomic_DNA"/>
</dbReference>
<dbReference type="AlphaFoldDB" id="A0A9W9IJA6"/>
<gene>
    <name evidence="1" type="ORF">N7482_001193</name>
</gene>
<reference evidence="1" key="1">
    <citation type="submission" date="2022-11" db="EMBL/GenBank/DDBJ databases">
        <authorList>
            <person name="Petersen C."/>
        </authorList>
    </citation>
    <scope>NUCLEOTIDE SEQUENCE</scope>
    <source>
        <strain evidence="1">IBT 26290</strain>
    </source>
</reference>
<dbReference type="GeneID" id="81422494"/>
<proteinExistence type="predicted"/>
<organism evidence="1 2">
    <name type="scientific">Penicillium canariense</name>
    <dbReference type="NCBI Taxonomy" id="189055"/>
    <lineage>
        <taxon>Eukaryota</taxon>
        <taxon>Fungi</taxon>
        <taxon>Dikarya</taxon>
        <taxon>Ascomycota</taxon>
        <taxon>Pezizomycotina</taxon>
        <taxon>Eurotiomycetes</taxon>
        <taxon>Eurotiomycetidae</taxon>
        <taxon>Eurotiales</taxon>
        <taxon>Aspergillaceae</taxon>
        <taxon>Penicillium</taxon>
    </lineage>
</organism>
<reference evidence="1" key="2">
    <citation type="journal article" date="2023" name="IMA Fungus">
        <title>Comparative genomic study of the Penicillium genus elucidates a diverse pangenome and 15 lateral gene transfer events.</title>
        <authorList>
            <person name="Petersen C."/>
            <person name="Sorensen T."/>
            <person name="Nielsen M.R."/>
            <person name="Sondergaard T.E."/>
            <person name="Sorensen J.L."/>
            <person name="Fitzpatrick D.A."/>
            <person name="Frisvad J.C."/>
            <person name="Nielsen K.L."/>
        </authorList>
    </citation>
    <scope>NUCLEOTIDE SEQUENCE</scope>
    <source>
        <strain evidence="1">IBT 26290</strain>
    </source>
</reference>
<evidence type="ECO:0000313" key="2">
    <source>
        <dbReference type="Proteomes" id="UP001149163"/>
    </source>
</evidence>